<evidence type="ECO:0000313" key="7">
    <source>
        <dbReference type="Proteomes" id="UP001203945"/>
    </source>
</evidence>
<organism evidence="6 7">
    <name type="scientific">Paracoccus albicereus</name>
    <dbReference type="NCBI Taxonomy" id="2922394"/>
    <lineage>
        <taxon>Bacteria</taxon>
        <taxon>Pseudomonadati</taxon>
        <taxon>Pseudomonadota</taxon>
        <taxon>Alphaproteobacteria</taxon>
        <taxon>Rhodobacterales</taxon>
        <taxon>Paracoccaceae</taxon>
        <taxon>Paracoccus</taxon>
    </lineage>
</organism>
<dbReference type="CDD" id="cd00801">
    <property type="entry name" value="INT_P4_C"/>
    <property type="match status" value="1"/>
</dbReference>
<dbReference type="InterPro" id="IPR025166">
    <property type="entry name" value="Integrase_DNA_bind_dom"/>
</dbReference>
<dbReference type="Gene3D" id="3.30.160.390">
    <property type="entry name" value="Integrase, DNA-binding domain"/>
    <property type="match status" value="1"/>
</dbReference>
<keyword evidence="7" id="KW-1185">Reference proteome</keyword>
<dbReference type="InterPro" id="IPR050808">
    <property type="entry name" value="Phage_Integrase"/>
</dbReference>
<feature type="domain" description="Integrase DNA-binding" evidence="4">
    <location>
        <begin position="3"/>
        <end position="82"/>
    </location>
</feature>
<dbReference type="GO" id="GO:0003677">
    <property type="term" value="F:DNA binding"/>
    <property type="evidence" value="ECO:0007669"/>
    <property type="project" value="UniProtKB-KW"/>
</dbReference>
<dbReference type="InterPro" id="IPR010998">
    <property type="entry name" value="Integrase_recombinase_N"/>
</dbReference>
<dbReference type="RefSeq" id="WP_255328577.1">
    <property type="nucleotide sequence ID" value="NZ_JAKZEU010000002.1"/>
</dbReference>
<accession>A0ABT1MRQ9</accession>
<sequence>MPLTVKQIEAAKFGISKERLGDGGGLYLRLLRSGRKQFQVLIPKSEVSKQRVWLPLGEFPDVSLKSARDAAGWARLQSRRGWSVDQIRTAIETGREDQSPTEPAGPADKSLTAFRIVAAKWFELKREGLKNGKHIDQNWNTVATYVLPSLGDRPVGQIARMEVVDALRPIWREKHETARRTLARVKEIFELAKLEYDVADNPADYAPKIAYGAVRRNTQHFGSLPWERMPEFWTWLTEVRCAELTRQYTMMIVLSAKRTSEVRFAHNSYFSPDEGAIWETPAEAMKMGKPHRVPMSTQLLTVLDNVRILTGGAGYLFAKPRTKRGVVSENVALNLVKNFDTEITAHGFRATFKGRARLQKRYERDAIEFALAHGLPPLDAAYFREDLLEERRILMKDWGDFVTGGEPVVKLRTSI</sequence>
<evidence type="ECO:0000259" key="4">
    <source>
        <dbReference type="Pfam" id="PF13356"/>
    </source>
</evidence>
<evidence type="ECO:0000259" key="5">
    <source>
        <dbReference type="Pfam" id="PF22022"/>
    </source>
</evidence>
<dbReference type="EMBL" id="JAKZEU010000002">
    <property type="protein sequence ID" value="MCQ0969571.1"/>
    <property type="molecule type" value="Genomic_DNA"/>
</dbReference>
<keyword evidence="3 6" id="KW-0238">DNA-binding</keyword>
<dbReference type="Proteomes" id="UP001203945">
    <property type="component" value="Unassembled WGS sequence"/>
</dbReference>
<dbReference type="InterPro" id="IPR011010">
    <property type="entry name" value="DNA_brk_join_enz"/>
</dbReference>
<dbReference type="Gene3D" id="1.10.150.130">
    <property type="match status" value="1"/>
</dbReference>
<feature type="domain" description="Phage integrase central" evidence="5">
    <location>
        <begin position="114"/>
        <end position="203"/>
    </location>
</feature>
<dbReference type="SUPFAM" id="SSF56349">
    <property type="entry name" value="DNA breaking-rejoining enzymes"/>
    <property type="match status" value="1"/>
</dbReference>
<protein>
    <submittedName>
        <fullName evidence="6">Integrase arm-type DNA-binding domain-containing protein</fullName>
    </submittedName>
</protein>
<dbReference type="Pfam" id="PF13356">
    <property type="entry name" value="Arm-DNA-bind_3"/>
    <property type="match status" value="1"/>
</dbReference>
<gene>
    <name evidence="6" type="ORF">MLD63_03885</name>
</gene>
<proteinExistence type="inferred from homology"/>
<dbReference type="PANTHER" id="PTHR30629">
    <property type="entry name" value="PROPHAGE INTEGRASE"/>
    <property type="match status" value="1"/>
</dbReference>
<name>A0ABT1MRQ9_9RHOB</name>
<reference evidence="6 7" key="1">
    <citation type="submission" date="2022-03" db="EMBL/GenBank/DDBJ databases">
        <authorList>
            <person name="He Y."/>
        </authorList>
    </citation>
    <scope>NUCLEOTIDE SEQUENCE [LARGE SCALE GENOMIC DNA]</scope>
    <source>
        <strain evidence="6 7">TK19116</strain>
    </source>
</reference>
<evidence type="ECO:0000313" key="6">
    <source>
        <dbReference type="EMBL" id="MCQ0969571.1"/>
    </source>
</evidence>
<keyword evidence="2" id="KW-0229">DNA integration</keyword>
<dbReference type="PANTHER" id="PTHR30629:SF2">
    <property type="entry name" value="PROPHAGE INTEGRASE INTS-RELATED"/>
    <property type="match status" value="1"/>
</dbReference>
<evidence type="ECO:0000256" key="1">
    <source>
        <dbReference type="ARBA" id="ARBA00008857"/>
    </source>
</evidence>
<comment type="caution">
    <text evidence="6">The sequence shown here is derived from an EMBL/GenBank/DDBJ whole genome shotgun (WGS) entry which is preliminary data.</text>
</comment>
<dbReference type="InterPro" id="IPR053876">
    <property type="entry name" value="Phage_int_M"/>
</dbReference>
<evidence type="ECO:0000256" key="3">
    <source>
        <dbReference type="ARBA" id="ARBA00023125"/>
    </source>
</evidence>
<comment type="similarity">
    <text evidence="1">Belongs to the 'phage' integrase family.</text>
</comment>
<evidence type="ECO:0000256" key="2">
    <source>
        <dbReference type="ARBA" id="ARBA00022908"/>
    </source>
</evidence>
<dbReference type="Pfam" id="PF22022">
    <property type="entry name" value="Phage_int_M"/>
    <property type="match status" value="1"/>
</dbReference>
<dbReference type="InterPro" id="IPR038488">
    <property type="entry name" value="Integrase_DNA-bd_sf"/>
</dbReference>